<accession>A0A6N4RFX6</accession>
<gene>
    <name evidence="2" type="ORF">DI628_05285</name>
</gene>
<evidence type="ECO:0000313" key="2">
    <source>
        <dbReference type="EMBL" id="TKW62034.1"/>
    </source>
</evidence>
<dbReference type="EMBL" id="VAFM01000001">
    <property type="protein sequence ID" value="TKW62034.1"/>
    <property type="molecule type" value="Genomic_DNA"/>
</dbReference>
<dbReference type="SUPFAM" id="SSF52540">
    <property type="entry name" value="P-loop containing nucleoside triphosphate hydrolases"/>
    <property type="match status" value="1"/>
</dbReference>
<evidence type="ECO:0008006" key="4">
    <source>
        <dbReference type="Google" id="ProtNLM"/>
    </source>
</evidence>
<evidence type="ECO:0000313" key="3">
    <source>
        <dbReference type="Proteomes" id="UP000320948"/>
    </source>
</evidence>
<dbReference type="InterPro" id="IPR027417">
    <property type="entry name" value="P-loop_NTPase"/>
</dbReference>
<sequence>MLANCVRLSTLWESNLVAKISNVDFLKAIARPARQSGIDRTHGQVWINSRAQTGGWTGKVYGGQKDVNDETHDNYFCISLVKEVEGRIARQKTNFCALMCVVLDDVGTKVENTPALEPSWKLETSPGNEQWGYILSEPLRSVDEADALFNRLADAGYTDTGAKAPSTRYMRLPIGVNSKEEHLRKNDGEPYPVSLKHWVPDLTYSLQEFEEGLNLNKIQPEVSSQASALSFDVKDNAEKIRQILTGESYHDALLTLAASYIAKGMSVADTVQIIQGMMLVNEDQNDERWKQRFQDIERLVTSAAKKYGQESQLTSFTVVSAKDFMAVSPPTWAVKNVLPQAGMAMIFGKSGAGKSFFTLDLMLAIARGAEWCGLKTKPLRVVYVVAEGVSGFRNRLVAYAQYHGIDMTRVPIQIIPQTPNLCVDDDKALIQAIKAKGSADIVVIDTLAQASAGANENSAEDMGAVLKRCQNIQAALGGLVVLVHHTGKDDARGARGWSGLKAAMDTEIEVSATVNGGMKTMEARVTKQKDGEDGKVFPFRLQQIVLGEDEDGEAITSCVVEFDDRLRKLPEPTGKWQQQVLASVAALQDEYAGTIPLHALLAHMLKAQPQENSAAARDSRKDTAERAVKRVVVMGWLDVEGGAVSLSRNIPQNAVCEKATVSSIPSQTSHNPIGVRSCEDGYEEQSDE</sequence>
<organism evidence="2 3">
    <name type="scientific">Blastochloris viridis</name>
    <name type="common">Rhodopseudomonas viridis</name>
    <dbReference type="NCBI Taxonomy" id="1079"/>
    <lineage>
        <taxon>Bacteria</taxon>
        <taxon>Pseudomonadati</taxon>
        <taxon>Pseudomonadota</taxon>
        <taxon>Alphaproteobacteria</taxon>
        <taxon>Hyphomicrobiales</taxon>
        <taxon>Blastochloridaceae</taxon>
        <taxon>Blastochloris</taxon>
    </lineage>
</organism>
<name>A0A6N4RFX6_BLAVI</name>
<dbReference type="Proteomes" id="UP000320948">
    <property type="component" value="Unassembled WGS sequence"/>
</dbReference>
<proteinExistence type="predicted"/>
<evidence type="ECO:0000256" key="1">
    <source>
        <dbReference type="SAM" id="MobiDB-lite"/>
    </source>
</evidence>
<feature type="compositionally biased region" description="Polar residues" evidence="1">
    <location>
        <begin position="660"/>
        <end position="671"/>
    </location>
</feature>
<dbReference type="Gene3D" id="3.40.50.300">
    <property type="entry name" value="P-loop containing nucleotide triphosphate hydrolases"/>
    <property type="match status" value="1"/>
</dbReference>
<reference evidence="2 3" key="1">
    <citation type="journal article" date="2017" name="Nat. Commun.">
        <title>In situ click chemistry generation of cyclooxygenase-2 inhibitors.</title>
        <authorList>
            <person name="Bhardwaj A."/>
            <person name="Kaur J."/>
            <person name="Wuest M."/>
            <person name="Wuest F."/>
        </authorList>
    </citation>
    <scope>NUCLEOTIDE SEQUENCE [LARGE SCALE GENOMIC DNA]</scope>
    <source>
        <strain evidence="2">S2_018_000_R2_106</strain>
    </source>
</reference>
<protein>
    <recommendedName>
        <fullName evidence="4">AAA family ATPase</fullName>
    </recommendedName>
</protein>
<dbReference type="CDD" id="cd01125">
    <property type="entry name" value="RepA_RSF1010_like"/>
    <property type="match status" value="1"/>
</dbReference>
<dbReference type="Gene3D" id="3.30.70.1790">
    <property type="entry name" value="RepB DNA-primase, N-terminal domain"/>
    <property type="match status" value="1"/>
</dbReference>
<dbReference type="Pfam" id="PF13481">
    <property type="entry name" value="AAA_25"/>
    <property type="match status" value="1"/>
</dbReference>
<feature type="region of interest" description="Disordered" evidence="1">
    <location>
        <begin position="660"/>
        <end position="688"/>
    </location>
</feature>
<dbReference type="InterPro" id="IPR038724">
    <property type="entry name" value="RepA"/>
</dbReference>
<dbReference type="AlphaFoldDB" id="A0A6N4RFX6"/>
<comment type="caution">
    <text evidence="2">The sequence shown here is derived from an EMBL/GenBank/DDBJ whole genome shotgun (WGS) entry which is preliminary data.</text>
</comment>